<proteinExistence type="predicted"/>
<sequence length="153" mass="17971">MRAVGERLREMLYRIERESERNLSTRWLPHSHREVRVQSEKFLNCTYFGPCEKHQFHKNEKNHFCIDCMDGPLCSHRLISSHGKHRTLQVRRASHADGVRVDNLSKLLDISGIQTYIINNNRIVYPSHGHTFASLILPKLLEISMSVMIFLYL</sequence>
<dbReference type="PANTHER" id="PTHR31065">
    <property type="entry name" value="PLATZ TRANSCRIPTION FACTOR FAMILY PROTEIN"/>
    <property type="match status" value="1"/>
</dbReference>
<keyword evidence="2" id="KW-1185">Reference proteome</keyword>
<dbReference type="AlphaFoldDB" id="A0A8T2S253"/>
<reference evidence="1 2" key="1">
    <citation type="submission" date="2021-08" db="EMBL/GenBank/DDBJ databases">
        <title>WGS assembly of Ceratopteris richardii.</title>
        <authorList>
            <person name="Marchant D.B."/>
            <person name="Chen G."/>
            <person name="Jenkins J."/>
            <person name="Shu S."/>
            <person name="Leebens-Mack J."/>
            <person name="Grimwood J."/>
            <person name="Schmutz J."/>
            <person name="Soltis P."/>
            <person name="Soltis D."/>
            <person name="Chen Z.-H."/>
        </authorList>
    </citation>
    <scope>NUCLEOTIDE SEQUENCE [LARGE SCALE GENOMIC DNA]</scope>
    <source>
        <strain evidence="1">Whitten #5841</strain>
        <tissue evidence="1">Leaf</tissue>
    </source>
</reference>
<dbReference type="Pfam" id="PF04640">
    <property type="entry name" value="PLATZ"/>
    <property type="match status" value="1"/>
</dbReference>
<evidence type="ECO:0000313" key="1">
    <source>
        <dbReference type="EMBL" id="KAH7301788.1"/>
    </source>
</evidence>
<dbReference type="Proteomes" id="UP000825935">
    <property type="component" value="Chromosome 23"/>
</dbReference>
<protein>
    <submittedName>
        <fullName evidence="1">Uncharacterized protein</fullName>
    </submittedName>
</protein>
<dbReference type="OrthoDB" id="1908108at2759"/>
<dbReference type="EMBL" id="CM035428">
    <property type="protein sequence ID" value="KAH7301788.1"/>
    <property type="molecule type" value="Genomic_DNA"/>
</dbReference>
<organism evidence="1 2">
    <name type="scientific">Ceratopteris richardii</name>
    <name type="common">Triangle waterfern</name>
    <dbReference type="NCBI Taxonomy" id="49495"/>
    <lineage>
        <taxon>Eukaryota</taxon>
        <taxon>Viridiplantae</taxon>
        <taxon>Streptophyta</taxon>
        <taxon>Embryophyta</taxon>
        <taxon>Tracheophyta</taxon>
        <taxon>Polypodiopsida</taxon>
        <taxon>Polypodiidae</taxon>
        <taxon>Polypodiales</taxon>
        <taxon>Pteridineae</taxon>
        <taxon>Pteridaceae</taxon>
        <taxon>Parkerioideae</taxon>
        <taxon>Ceratopteris</taxon>
    </lineage>
</organism>
<name>A0A8T2S253_CERRI</name>
<evidence type="ECO:0000313" key="2">
    <source>
        <dbReference type="Proteomes" id="UP000825935"/>
    </source>
</evidence>
<dbReference type="PANTHER" id="PTHR31065:SF46">
    <property type="entry name" value="PLATZ TRANSCRIPTION FACTOR FAMILY PROTEIN-RELATED"/>
    <property type="match status" value="1"/>
</dbReference>
<dbReference type="InterPro" id="IPR006734">
    <property type="entry name" value="PLATZ"/>
</dbReference>
<comment type="caution">
    <text evidence="1">The sequence shown here is derived from an EMBL/GenBank/DDBJ whole genome shotgun (WGS) entry which is preliminary data.</text>
</comment>
<accession>A0A8T2S253</accession>
<gene>
    <name evidence="1" type="ORF">KP509_23G043100</name>
</gene>